<dbReference type="InterPro" id="IPR007657">
    <property type="entry name" value="Glycosyltransferase_61"/>
</dbReference>
<evidence type="ECO:0000256" key="11">
    <source>
        <dbReference type="SAM" id="Coils"/>
    </source>
</evidence>
<evidence type="ECO:0000256" key="9">
    <source>
        <dbReference type="ARBA" id="ARBA00048317"/>
    </source>
</evidence>
<dbReference type="Proteomes" id="UP001431209">
    <property type="component" value="Unassembled WGS sequence"/>
</dbReference>
<dbReference type="PANTHER" id="PTHR20961">
    <property type="entry name" value="GLYCOSYLTRANSFERASE"/>
    <property type="match status" value="1"/>
</dbReference>
<dbReference type="AlphaFoldDB" id="A0AAW2YJ53"/>
<keyword evidence="5" id="KW-0256">Endoplasmic reticulum</keyword>
<dbReference type="EMBL" id="JAOPGA020000108">
    <property type="protein sequence ID" value="KAL0476835.1"/>
    <property type="molecule type" value="Genomic_DNA"/>
</dbReference>
<evidence type="ECO:0000256" key="7">
    <source>
        <dbReference type="ARBA" id="ARBA00040944"/>
    </source>
</evidence>
<organism evidence="14 15">
    <name type="scientific">Acrasis kona</name>
    <dbReference type="NCBI Taxonomy" id="1008807"/>
    <lineage>
        <taxon>Eukaryota</taxon>
        <taxon>Discoba</taxon>
        <taxon>Heterolobosea</taxon>
        <taxon>Tetramitia</taxon>
        <taxon>Eutetramitia</taxon>
        <taxon>Acrasidae</taxon>
        <taxon>Acrasis</taxon>
    </lineage>
</organism>
<comment type="catalytic activity">
    <reaction evidence="9">
        <text>L-seryl-[protein] + UDP-N-acetyl-alpha-D-glucosamine = 3-O-(N-acetyl-beta-D-glucosaminyl)-L-seryl-[protein] + UDP + H(+)</text>
        <dbReference type="Rhea" id="RHEA:48904"/>
        <dbReference type="Rhea" id="RHEA-COMP:9863"/>
        <dbReference type="Rhea" id="RHEA-COMP:12251"/>
        <dbReference type="ChEBI" id="CHEBI:15378"/>
        <dbReference type="ChEBI" id="CHEBI:29999"/>
        <dbReference type="ChEBI" id="CHEBI:57705"/>
        <dbReference type="ChEBI" id="CHEBI:58223"/>
        <dbReference type="ChEBI" id="CHEBI:90838"/>
        <dbReference type="EC" id="2.4.1.255"/>
    </reaction>
</comment>
<evidence type="ECO:0000256" key="8">
    <source>
        <dbReference type="ARBA" id="ARBA00042574"/>
    </source>
</evidence>
<keyword evidence="11" id="KW-0175">Coiled coil</keyword>
<evidence type="ECO:0000256" key="5">
    <source>
        <dbReference type="ARBA" id="ARBA00022824"/>
    </source>
</evidence>
<reference evidence="14 15" key="1">
    <citation type="submission" date="2024-03" db="EMBL/GenBank/DDBJ databases">
        <title>The Acrasis kona genome and developmental transcriptomes reveal deep origins of eukaryotic multicellular pathways.</title>
        <authorList>
            <person name="Sheikh S."/>
            <person name="Fu C.-J."/>
            <person name="Brown M.W."/>
            <person name="Baldauf S.L."/>
        </authorList>
    </citation>
    <scope>NUCLEOTIDE SEQUENCE [LARGE SCALE GENOMIC DNA]</scope>
    <source>
        <strain evidence="14 15">ATCC MYA-3509</strain>
    </source>
</reference>
<keyword evidence="12" id="KW-0472">Membrane</keyword>
<keyword evidence="12" id="KW-0812">Transmembrane</keyword>
<feature type="coiled-coil region" evidence="11">
    <location>
        <begin position="37"/>
        <end position="64"/>
    </location>
</feature>
<evidence type="ECO:0000256" key="2">
    <source>
        <dbReference type="ARBA" id="ARBA00022676"/>
    </source>
</evidence>
<dbReference type="InterPro" id="IPR049625">
    <property type="entry name" value="Glyco_transf_61_cat"/>
</dbReference>
<feature type="domain" description="Glycosyltransferase 61 catalytic" evidence="13">
    <location>
        <begin position="306"/>
        <end position="421"/>
    </location>
</feature>
<evidence type="ECO:0000259" key="13">
    <source>
        <dbReference type="Pfam" id="PF04577"/>
    </source>
</evidence>
<dbReference type="Pfam" id="PF04577">
    <property type="entry name" value="Glyco_transf_61"/>
    <property type="match status" value="1"/>
</dbReference>
<protein>
    <recommendedName>
        <fullName evidence="7">EGF domain-specific O-linked N-acetylglucosamine transferase</fullName>
        <ecNumber evidence="1">2.4.1.255</ecNumber>
    </recommendedName>
    <alternativeName>
        <fullName evidence="8">Extracellular O-linked N-acetylglucosamine transferase</fullName>
    </alternativeName>
</protein>
<feature type="transmembrane region" description="Helical" evidence="12">
    <location>
        <begin position="6"/>
        <end position="27"/>
    </location>
</feature>
<evidence type="ECO:0000313" key="14">
    <source>
        <dbReference type="EMBL" id="KAL0476835.1"/>
    </source>
</evidence>
<keyword evidence="12" id="KW-1133">Transmembrane helix</keyword>
<evidence type="ECO:0000256" key="10">
    <source>
        <dbReference type="ARBA" id="ARBA00049432"/>
    </source>
</evidence>
<evidence type="ECO:0000256" key="6">
    <source>
        <dbReference type="ARBA" id="ARBA00023180"/>
    </source>
</evidence>
<proteinExistence type="predicted"/>
<comment type="caution">
    <text evidence="14">The sequence shown here is derived from an EMBL/GenBank/DDBJ whole genome shotgun (WGS) entry which is preliminary data.</text>
</comment>
<evidence type="ECO:0000256" key="4">
    <source>
        <dbReference type="ARBA" id="ARBA00022729"/>
    </source>
</evidence>
<evidence type="ECO:0000256" key="1">
    <source>
        <dbReference type="ARBA" id="ARBA00011970"/>
    </source>
</evidence>
<name>A0AAW2YJ53_9EUKA</name>
<keyword evidence="4" id="KW-0732">Signal</keyword>
<evidence type="ECO:0000256" key="12">
    <source>
        <dbReference type="SAM" id="Phobius"/>
    </source>
</evidence>
<keyword evidence="3 14" id="KW-0808">Transferase</keyword>
<keyword evidence="15" id="KW-1185">Reference proteome</keyword>
<accession>A0AAW2YJ53</accession>
<dbReference type="EC" id="2.4.1.255" evidence="1"/>
<comment type="catalytic activity">
    <reaction evidence="10">
        <text>L-threonyl-[protein] + UDP-N-acetyl-alpha-D-glucosamine = 3-O-(N-acetyl-beta-D-glucosaminyl)-L-threonyl-[protein] + UDP + H(+)</text>
        <dbReference type="Rhea" id="RHEA:48908"/>
        <dbReference type="Rhea" id="RHEA-COMP:11060"/>
        <dbReference type="Rhea" id="RHEA-COMP:12252"/>
        <dbReference type="ChEBI" id="CHEBI:15378"/>
        <dbReference type="ChEBI" id="CHEBI:30013"/>
        <dbReference type="ChEBI" id="CHEBI:57705"/>
        <dbReference type="ChEBI" id="CHEBI:58223"/>
        <dbReference type="ChEBI" id="CHEBI:90840"/>
        <dbReference type="EC" id="2.4.1.255"/>
    </reaction>
</comment>
<sequence length="501" mass="58032">MISWNVVIIVITTTLIAIYFYGVIIILTPPRRRNRSEEAIISKIADAEEEIARLTAKLNTNSLSVSDHEILYWENAGRDEHYTQCDDDFGFGLIDRWRKLKTQYCKLDETPQSLDDLTPPTQINCHKILQTGHSGTDNFCHFNNLYFDVEKTHGTHFAHGSLYGLCKRLPAWDTEGQFQLYLNELMSAVATHDTNKNINKCTKKLSGRTIIIKRDGSHNMYHSFSDIINLFISILIHTKGATVEEMKNNRIILFDDADDGPFYPIWDLFGKNVLCLEEVIFGIPGGSNLIWKDFWKPNKCYNSPILKAFVRYVLSEWKIRPHKRRLPDQPIRAVFSIRKHKANTKIIRRVVNEDTLITLMRENLFTTSANITIPINITAVDFGTISFKEQIEIIQQSDILIGMHGAGMTHLMWMPDESVVVELFPKEWHSSGFRNLAKWLGKRYLSWQNVHHKNVNHEGELWTHVEEDEFLEVMRAAIKIVENFYLGVVRSDKEKKPLKLD</sequence>
<dbReference type="PANTHER" id="PTHR20961:SF148">
    <property type="entry name" value="EGF DOMAIN-SPECIFIC O-LINKED N-ACETYLGLUCOSAMINE TRANSFERASE"/>
    <property type="match status" value="1"/>
</dbReference>
<keyword evidence="6" id="KW-0325">Glycoprotein</keyword>
<dbReference type="GO" id="GO:0097363">
    <property type="term" value="F:protein O-acetylglucosaminyltransferase activity"/>
    <property type="evidence" value="ECO:0007669"/>
    <property type="project" value="UniProtKB-EC"/>
</dbReference>
<evidence type="ECO:0000313" key="15">
    <source>
        <dbReference type="Proteomes" id="UP001431209"/>
    </source>
</evidence>
<keyword evidence="2" id="KW-0328">Glycosyltransferase</keyword>
<evidence type="ECO:0000256" key="3">
    <source>
        <dbReference type="ARBA" id="ARBA00022679"/>
    </source>
</evidence>
<gene>
    <name evidence="14" type="ORF">AKO1_005625</name>
</gene>